<dbReference type="SMART" id="SM00283">
    <property type="entry name" value="MA"/>
    <property type="match status" value="1"/>
</dbReference>
<keyword evidence="4" id="KW-0175">Coiled coil</keyword>
<feature type="domain" description="HAMP" evidence="8">
    <location>
        <begin position="215"/>
        <end position="267"/>
    </location>
</feature>
<feature type="region of interest" description="Disordered" evidence="5">
    <location>
        <begin position="525"/>
        <end position="572"/>
    </location>
</feature>
<dbReference type="CDD" id="cd06225">
    <property type="entry name" value="HAMP"/>
    <property type="match status" value="1"/>
</dbReference>
<evidence type="ECO:0000313" key="10">
    <source>
        <dbReference type="Proteomes" id="UP000515480"/>
    </source>
</evidence>
<sequence>MSVAKKIVLSIGFLVVMFAGYGFYANHASGVLNNNTVSVFSWAHVLNVGGQVQALSADGREYELMRITAPNEEERARAAGLISQLTPKLNKAYEEYEKAIQEAPFPNEADRTQKLARLEKLKQERKNYAEARQHATDLMDAGDQEGAVELAFNEQADVYKRMTDILEEDKADSVRLARAEMAHSEDVFSGVWLTTIIALSVVVILSIVILVLLLKNIKNSVDTILDGARHIAGGDLRSKIVLDGDDEFAHIAHQFNTMVESMQAMIRKIKTTATDVASSSEELTANANQSAQVTQNVAQSITEVAEAAEKQLQSIDESRVTVEEFQRGLEEAITNQRRAREQTQATAEKAAEGNAFVQTTVEQMNSIARTVQQTGEIVSKLGERSKEIGNIVEIISSISGQTNLLALNAAIEAARAGEHGRGFAVVAEEVRKLAEESQNASQQISELIRSIQEETNHAVASMEEGRREAEKGKENVTATGETFSLILNMVEDVKTASLAVSKRVLELRENMNSIIQGMSAVDTSAKGIGSESHNVSAATEEQAAGMEEIASSSRSLADMATDLQSETDKFKV</sequence>
<evidence type="ECO:0000256" key="4">
    <source>
        <dbReference type="SAM" id="Coils"/>
    </source>
</evidence>
<dbReference type="InterPro" id="IPR003660">
    <property type="entry name" value="HAMP_dom"/>
</dbReference>
<gene>
    <name evidence="9" type="ORF">H1B31_04850</name>
</gene>
<evidence type="ECO:0000256" key="2">
    <source>
        <dbReference type="ARBA" id="ARBA00029447"/>
    </source>
</evidence>
<dbReference type="PANTHER" id="PTHR32089">
    <property type="entry name" value="METHYL-ACCEPTING CHEMOTAXIS PROTEIN MCPB"/>
    <property type="match status" value="1"/>
</dbReference>
<dbReference type="GO" id="GO:0007165">
    <property type="term" value="P:signal transduction"/>
    <property type="evidence" value="ECO:0007669"/>
    <property type="project" value="UniProtKB-KW"/>
</dbReference>
<reference evidence="9 10" key="1">
    <citation type="submission" date="2020-07" db="EMBL/GenBank/DDBJ databases">
        <title>Complete genome and description of Selenomonas timonensis sp. nov., a new bacterium isolated from a gingivitis subject.</title>
        <authorList>
            <person name="Antezack A."/>
        </authorList>
    </citation>
    <scope>NUCLEOTIDE SEQUENCE [LARGE SCALE GENOMIC DNA]</scope>
    <source>
        <strain evidence="9 10">Marseille-Q3039</strain>
    </source>
</reference>
<evidence type="ECO:0000256" key="3">
    <source>
        <dbReference type="PROSITE-ProRule" id="PRU00284"/>
    </source>
</evidence>
<organism evidence="9 10">
    <name type="scientific">Selenomonas timonae</name>
    <dbReference type="NCBI Taxonomy" id="2754044"/>
    <lineage>
        <taxon>Bacteria</taxon>
        <taxon>Bacillati</taxon>
        <taxon>Bacillota</taxon>
        <taxon>Negativicutes</taxon>
        <taxon>Selenomonadales</taxon>
        <taxon>Selenomonadaceae</taxon>
        <taxon>Selenomonas</taxon>
    </lineage>
</organism>
<dbReference type="Gene3D" id="1.10.287.950">
    <property type="entry name" value="Methyl-accepting chemotaxis protein"/>
    <property type="match status" value="1"/>
</dbReference>
<evidence type="ECO:0000313" key="9">
    <source>
        <dbReference type="EMBL" id="QNH55258.1"/>
    </source>
</evidence>
<feature type="transmembrane region" description="Helical" evidence="6">
    <location>
        <begin position="7"/>
        <end position="24"/>
    </location>
</feature>
<dbReference type="InterPro" id="IPR004089">
    <property type="entry name" value="MCPsignal_dom"/>
</dbReference>
<dbReference type="RefSeq" id="WP_009441286.1">
    <property type="nucleotide sequence ID" value="NZ_CP060204.1"/>
</dbReference>
<dbReference type="KEGG" id="stim:H1B31_04850"/>
<keyword evidence="10" id="KW-1185">Reference proteome</keyword>
<comment type="similarity">
    <text evidence="2">Belongs to the methyl-accepting chemotaxis (MCP) protein family.</text>
</comment>
<evidence type="ECO:0000256" key="5">
    <source>
        <dbReference type="SAM" id="MobiDB-lite"/>
    </source>
</evidence>
<evidence type="ECO:0000259" key="7">
    <source>
        <dbReference type="PROSITE" id="PS50111"/>
    </source>
</evidence>
<dbReference type="PROSITE" id="PS50885">
    <property type="entry name" value="HAMP"/>
    <property type="match status" value="1"/>
</dbReference>
<dbReference type="SMART" id="SM00304">
    <property type="entry name" value="HAMP"/>
    <property type="match status" value="1"/>
</dbReference>
<dbReference type="GO" id="GO:0016020">
    <property type="term" value="C:membrane"/>
    <property type="evidence" value="ECO:0007669"/>
    <property type="project" value="InterPro"/>
</dbReference>
<evidence type="ECO:0000256" key="1">
    <source>
        <dbReference type="ARBA" id="ARBA00023224"/>
    </source>
</evidence>
<keyword evidence="6" id="KW-0812">Transmembrane</keyword>
<dbReference type="Gene3D" id="6.10.340.10">
    <property type="match status" value="1"/>
</dbReference>
<dbReference type="AlphaFoldDB" id="A0A7G7VMB5"/>
<dbReference type="PANTHER" id="PTHR32089:SF112">
    <property type="entry name" value="LYSOZYME-LIKE PROTEIN-RELATED"/>
    <property type="match status" value="1"/>
</dbReference>
<feature type="coiled-coil region" evidence="4">
    <location>
        <begin position="298"/>
        <end position="342"/>
    </location>
</feature>
<dbReference type="Pfam" id="PF00015">
    <property type="entry name" value="MCPsignal"/>
    <property type="match status" value="1"/>
</dbReference>
<keyword evidence="6" id="KW-1133">Transmembrane helix</keyword>
<accession>A0A7G7VMB5</accession>
<dbReference type="SUPFAM" id="SSF58104">
    <property type="entry name" value="Methyl-accepting chemotaxis protein (MCP) signaling domain"/>
    <property type="match status" value="1"/>
</dbReference>
<proteinExistence type="inferred from homology"/>
<evidence type="ECO:0000256" key="6">
    <source>
        <dbReference type="SAM" id="Phobius"/>
    </source>
</evidence>
<evidence type="ECO:0000259" key="8">
    <source>
        <dbReference type="PROSITE" id="PS50885"/>
    </source>
</evidence>
<dbReference type="PROSITE" id="PS50111">
    <property type="entry name" value="CHEMOTAXIS_TRANSDUC_2"/>
    <property type="match status" value="1"/>
</dbReference>
<feature type="transmembrane region" description="Helical" evidence="6">
    <location>
        <begin position="191"/>
        <end position="214"/>
    </location>
</feature>
<name>A0A7G7VMB5_9FIRM</name>
<dbReference type="Proteomes" id="UP000515480">
    <property type="component" value="Chromosome"/>
</dbReference>
<protein>
    <submittedName>
        <fullName evidence="9">Methyl-accepting chemotaxis protein</fullName>
    </submittedName>
</protein>
<feature type="coiled-coil region" evidence="4">
    <location>
        <begin position="111"/>
        <end position="141"/>
    </location>
</feature>
<dbReference type="Pfam" id="PF00672">
    <property type="entry name" value="HAMP"/>
    <property type="match status" value="1"/>
</dbReference>
<keyword evidence="1 3" id="KW-0807">Transducer</keyword>
<keyword evidence="6" id="KW-0472">Membrane</keyword>
<dbReference type="EMBL" id="CP060204">
    <property type="protein sequence ID" value="QNH55258.1"/>
    <property type="molecule type" value="Genomic_DNA"/>
</dbReference>
<dbReference type="CDD" id="cd11386">
    <property type="entry name" value="MCP_signal"/>
    <property type="match status" value="1"/>
</dbReference>
<feature type="domain" description="Methyl-accepting transducer" evidence="7">
    <location>
        <begin position="286"/>
        <end position="557"/>
    </location>
</feature>